<evidence type="ECO:0000313" key="2">
    <source>
        <dbReference type="Proteomes" id="UP001060085"/>
    </source>
</evidence>
<organism evidence="1 2">
    <name type="scientific">Catharanthus roseus</name>
    <name type="common">Madagascar periwinkle</name>
    <name type="synonym">Vinca rosea</name>
    <dbReference type="NCBI Taxonomy" id="4058"/>
    <lineage>
        <taxon>Eukaryota</taxon>
        <taxon>Viridiplantae</taxon>
        <taxon>Streptophyta</taxon>
        <taxon>Embryophyta</taxon>
        <taxon>Tracheophyta</taxon>
        <taxon>Spermatophyta</taxon>
        <taxon>Magnoliopsida</taxon>
        <taxon>eudicotyledons</taxon>
        <taxon>Gunneridae</taxon>
        <taxon>Pentapetalae</taxon>
        <taxon>asterids</taxon>
        <taxon>lamiids</taxon>
        <taxon>Gentianales</taxon>
        <taxon>Apocynaceae</taxon>
        <taxon>Rauvolfioideae</taxon>
        <taxon>Vinceae</taxon>
        <taxon>Catharanthinae</taxon>
        <taxon>Catharanthus</taxon>
    </lineage>
</organism>
<name>A0ACC0BPA0_CATRO</name>
<protein>
    <submittedName>
        <fullName evidence="1">Uncharacterized protein</fullName>
    </submittedName>
</protein>
<sequence length="422" mass="46844">MGSAQSSSSSSDPRFNSACRSFTQKELEDLKSLFTSLAAQSQTNSKFITPPVFKAFIGIDGPLGDRLFDLVTHERKDQKLTFQDLVIAKGTYEKGAKDEIEEFIYRLLDVSGDGIVGRSDLESVVNTMLNYVFSKQCSEPDAGSQQEIAQIFLNAVNFNKHDGHAESSMTFDDFKTWCTLLPSVKKFLGSLMDPSDPGSQVPQLDLDNTNRSLVLLRKEYAWIIGGALAQHELDEWKLLYHSAIHGQSFNTFLGKTSNGNGDGPTVLVIKDKEGYIYGGYASQPWERHGDFYGDMKSFLFQLYPKASIFRPTGANHNLQWCAVNFSSDSIPNGIGFGGRVNHFGLFLSANFDRGHTFECTTFGSPCLAKTSQICPEVIECWGISTKGTKEERSDEALKGTVLERFKEDRHMLNMVGLANSSE</sequence>
<gene>
    <name evidence="1" type="ORF">M9H77_14773</name>
</gene>
<accession>A0ACC0BPA0</accession>
<reference evidence="2" key="1">
    <citation type="journal article" date="2023" name="Nat. Plants">
        <title>Single-cell RNA sequencing provides a high-resolution roadmap for understanding the multicellular compartmentation of specialized metabolism.</title>
        <authorList>
            <person name="Sun S."/>
            <person name="Shen X."/>
            <person name="Li Y."/>
            <person name="Li Y."/>
            <person name="Wang S."/>
            <person name="Li R."/>
            <person name="Zhang H."/>
            <person name="Shen G."/>
            <person name="Guo B."/>
            <person name="Wei J."/>
            <person name="Xu J."/>
            <person name="St-Pierre B."/>
            <person name="Chen S."/>
            <person name="Sun C."/>
        </authorList>
    </citation>
    <scope>NUCLEOTIDE SEQUENCE [LARGE SCALE GENOMIC DNA]</scope>
</reference>
<comment type="caution">
    <text evidence="1">The sequence shown here is derived from an EMBL/GenBank/DDBJ whole genome shotgun (WGS) entry which is preliminary data.</text>
</comment>
<proteinExistence type="predicted"/>
<dbReference type="Proteomes" id="UP001060085">
    <property type="component" value="Linkage Group LG03"/>
</dbReference>
<dbReference type="EMBL" id="CM044703">
    <property type="protein sequence ID" value="KAI5674409.1"/>
    <property type="molecule type" value="Genomic_DNA"/>
</dbReference>
<keyword evidence="2" id="KW-1185">Reference proteome</keyword>
<evidence type="ECO:0000313" key="1">
    <source>
        <dbReference type="EMBL" id="KAI5674409.1"/>
    </source>
</evidence>